<gene>
    <name evidence="6" type="ORF">SAMN00777080_2445</name>
</gene>
<dbReference type="PANTHER" id="PTHR14226">
    <property type="entry name" value="NEUROPATHY TARGET ESTERASE/SWISS CHEESE D.MELANOGASTER"/>
    <property type="match status" value="1"/>
</dbReference>
<organism evidence="6 7">
    <name type="scientific">Aquiflexum balticum DSM 16537</name>
    <dbReference type="NCBI Taxonomy" id="758820"/>
    <lineage>
        <taxon>Bacteria</taxon>
        <taxon>Pseudomonadati</taxon>
        <taxon>Bacteroidota</taxon>
        <taxon>Cytophagia</taxon>
        <taxon>Cytophagales</taxon>
        <taxon>Cyclobacteriaceae</taxon>
        <taxon>Aquiflexum</taxon>
    </lineage>
</organism>
<keyword evidence="3 4" id="KW-0443">Lipid metabolism</keyword>
<evidence type="ECO:0000256" key="4">
    <source>
        <dbReference type="PROSITE-ProRule" id="PRU01161"/>
    </source>
</evidence>
<keyword evidence="1 4" id="KW-0378">Hydrolase</keyword>
<dbReference type="GO" id="GO:0016787">
    <property type="term" value="F:hydrolase activity"/>
    <property type="evidence" value="ECO:0007669"/>
    <property type="project" value="UniProtKB-UniRule"/>
</dbReference>
<evidence type="ECO:0000313" key="7">
    <source>
        <dbReference type="Proteomes" id="UP000192333"/>
    </source>
</evidence>
<dbReference type="EMBL" id="LT838813">
    <property type="protein sequence ID" value="SMD43833.1"/>
    <property type="molecule type" value="Genomic_DNA"/>
</dbReference>
<dbReference type="AlphaFoldDB" id="A0A1W2H4I4"/>
<evidence type="ECO:0000313" key="6">
    <source>
        <dbReference type="EMBL" id="SMD43833.1"/>
    </source>
</evidence>
<proteinExistence type="predicted"/>
<feature type="active site" description="Proton acceptor" evidence="4">
    <location>
        <position position="215"/>
    </location>
</feature>
<keyword evidence="2 4" id="KW-0442">Lipid degradation</keyword>
<dbReference type="Proteomes" id="UP000192333">
    <property type="component" value="Chromosome I"/>
</dbReference>
<name>A0A1W2H4I4_9BACT</name>
<dbReference type="Gene3D" id="3.40.1090.10">
    <property type="entry name" value="Cytosolic phospholipase A2 catalytic domain"/>
    <property type="match status" value="2"/>
</dbReference>
<dbReference type="InterPro" id="IPR050301">
    <property type="entry name" value="NTE"/>
</dbReference>
<dbReference type="SUPFAM" id="SSF52151">
    <property type="entry name" value="FabD/lysophospholipase-like"/>
    <property type="match status" value="1"/>
</dbReference>
<keyword evidence="7" id="KW-1185">Reference proteome</keyword>
<dbReference type="Gene3D" id="3.10.20.310">
    <property type="entry name" value="membrane protein fhac"/>
    <property type="match status" value="1"/>
</dbReference>
<dbReference type="InterPro" id="IPR043864">
    <property type="entry name" value="Omp85-like_dom"/>
</dbReference>
<dbReference type="CDD" id="cd07205">
    <property type="entry name" value="Pat_PNPLA6_PNPLA7_NTE1_like"/>
    <property type="match status" value="1"/>
</dbReference>
<dbReference type="InterPro" id="IPR016035">
    <property type="entry name" value="Acyl_Trfase/lysoPLipase"/>
</dbReference>
<feature type="short sequence motif" description="GXGXXG" evidence="4">
    <location>
        <begin position="42"/>
        <end position="47"/>
    </location>
</feature>
<evidence type="ECO:0000256" key="2">
    <source>
        <dbReference type="ARBA" id="ARBA00022963"/>
    </source>
</evidence>
<evidence type="ECO:0000259" key="5">
    <source>
        <dbReference type="PROSITE" id="PS51635"/>
    </source>
</evidence>
<dbReference type="GO" id="GO:0016042">
    <property type="term" value="P:lipid catabolic process"/>
    <property type="evidence" value="ECO:0007669"/>
    <property type="project" value="UniProtKB-UniRule"/>
</dbReference>
<feature type="active site" description="Nucleophile" evidence="4">
    <location>
        <position position="71"/>
    </location>
</feature>
<accession>A0A1W2H4I4</accession>
<feature type="domain" description="PNPLA" evidence="5">
    <location>
        <begin position="38"/>
        <end position="228"/>
    </location>
</feature>
<dbReference type="RefSeq" id="WP_084120698.1">
    <property type="nucleotide sequence ID" value="NZ_LT838813.1"/>
</dbReference>
<evidence type="ECO:0000256" key="1">
    <source>
        <dbReference type="ARBA" id="ARBA00022801"/>
    </source>
</evidence>
<dbReference type="OrthoDB" id="9770965at2"/>
<dbReference type="PANTHER" id="PTHR14226:SF29">
    <property type="entry name" value="NEUROPATHY TARGET ESTERASE SWS"/>
    <property type="match status" value="1"/>
</dbReference>
<reference evidence="7" key="1">
    <citation type="submission" date="2017-04" db="EMBL/GenBank/DDBJ databases">
        <authorList>
            <person name="Varghese N."/>
            <person name="Submissions S."/>
        </authorList>
    </citation>
    <scope>NUCLEOTIDE SEQUENCE [LARGE SCALE GENOMIC DNA]</scope>
    <source>
        <strain evidence="7">DSM 16537</strain>
    </source>
</reference>
<dbReference type="Pfam" id="PF19143">
    <property type="entry name" value="Omp85_2"/>
    <property type="match status" value="1"/>
</dbReference>
<dbReference type="InterPro" id="IPR002641">
    <property type="entry name" value="PNPLA_dom"/>
</dbReference>
<evidence type="ECO:0000256" key="3">
    <source>
        <dbReference type="ARBA" id="ARBA00023098"/>
    </source>
</evidence>
<dbReference type="Pfam" id="PF01734">
    <property type="entry name" value="Patatin"/>
    <property type="match status" value="1"/>
</dbReference>
<dbReference type="PROSITE" id="PS51635">
    <property type="entry name" value="PNPLA"/>
    <property type="match status" value="1"/>
</dbReference>
<sequence length="780" mass="87733">MKKYLSLTFSLVLFFAITLIQPLIGQELNKNEKPKIGLVLSGGGAKGLAHVGILRAMEEAGIRPDYIVGTSMGSVVGGLYALGYSADELEQIILNIDWELLITNRVELNNIAFEEKEYYNRYLVELPVIDGKVALPSGLIHGQMLSETLHYYTWPANNIQDFDDFPIPFRCIATDVKTGKGVILKDGYLHDALRASIAIPTFFTPFDMDSTLVVDGGVVNNYPVDVVREMGAEIVIGVNVGDEDFIDPKELGTFSGILMQIAMSQSYSKLRENIADTDIYIKPDLKNYSTGSFNKFREILELGEIAGQNNLHKFQNLSDSLGIFVATEGIGLEVEPIKINEIEVQGNRLFSDLLVKSKLNVSEGDLLTRAELREGMSRVFGINGFYRVDYSLINKKDDNHKLLIRTDEKPKNLLFASVHFDNQFATGLLLNLTMRDLIGKSSRMVLIGDISKNPKFRMDYYKYFGQVKKYAFNLRFNYLNQEVPNYQDGEETDISVNREGRISANIMTTQSLKETFVVGMFTERNFSKSKFDITVPSDVRNAYRNFSGLRFLYYRNSLNDRNFATKGAEAIVEPVYLFGNNYGIRLEDGIDTLFLNQGNIGIPSESLDDFIDFLTPASYFSLYLKYIKFFPLSPKFQIIPSAATGLTFSREPSFKIFDTYIVGGHQRVRFTDTRVWGLNYRELVSPNFAKLGLEFQYVPVTNIYLRTGTNVIGSSLHVPLGSSETSIISEFVDTAFIGYGADITYKSFLGPIVAGVGGNSSDNNLRYYFSIGFSFNYSDR</sequence>
<dbReference type="STRING" id="758820.SAMN00777080_2445"/>
<dbReference type="GO" id="GO:0019867">
    <property type="term" value="C:outer membrane"/>
    <property type="evidence" value="ECO:0007669"/>
    <property type="project" value="InterPro"/>
</dbReference>
<feature type="short sequence motif" description="DGA/G" evidence="4">
    <location>
        <begin position="215"/>
        <end position="217"/>
    </location>
</feature>
<feature type="short sequence motif" description="GXSXG" evidence="4">
    <location>
        <begin position="69"/>
        <end position="73"/>
    </location>
</feature>
<protein>
    <submittedName>
        <fullName evidence="6">NTE family protein</fullName>
    </submittedName>
</protein>